<protein>
    <submittedName>
        <fullName evidence="1">Uncharacterized protein</fullName>
    </submittedName>
</protein>
<organism evidence="1 2">
    <name type="scientific">Rodentibacter caecimuris</name>
    <dbReference type="NCBI Taxonomy" id="1796644"/>
    <lineage>
        <taxon>Bacteria</taxon>
        <taxon>Pseudomonadati</taxon>
        <taxon>Pseudomonadota</taxon>
        <taxon>Gammaproteobacteria</taxon>
        <taxon>Pasteurellales</taxon>
        <taxon>Pasteurellaceae</taxon>
        <taxon>Rodentibacter</taxon>
    </lineage>
</organism>
<name>A0AAJ3K3Q2_9PAST</name>
<dbReference type="EMBL" id="MLAB01000018">
    <property type="protein sequence ID" value="OOF72429.1"/>
    <property type="molecule type" value="Genomic_DNA"/>
</dbReference>
<proteinExistence type="predicted"/>
<dbReference type="Proteomes" id="UP000188998">
    <property type="component" value="Unassembled WGS sequence"/>
</dbReference>
<evidence type="ECO:0000313" key="1">
    <source>
        <dbReference type="EMBL" id="OOF72429.1"/>
    </source>
</evidence>
<keyword evidence="2" id="KW-1185">Reference proteome</keyword>
<dbReference type="AlphaFoldDB" id="A0AAJ3K3Q2"/>
<sequence>MKYEIILEDKGQDLHRITTEADGKVIDVGVSHYPIDNAYIPVSQLRVGDLCQIHNPPYVYHGYLNYKVVEINTIASK</sequence>
<comment type="caution">
    <text evidence="1">The sequence shown here is derived from an EMBL/GenBank/DDBJ whole genome shotgun (WGS) entry which is preliminary data.</text>
</comment>
<evidence type="ECO:0000313" key="2">
    <source>
        <dbReference type="Proteomes" id="UP000188998"/>
    </source>
</evidence>
<reference evidence="1 2" key="1">
    <citation type="submission" date="2016-10" db="EMBL/GenBank/DDBJ databases">
        <title>Rodentibacter gen. nov. and new species.</title>
        <authorList>
            <person name="Christensen H."/>
        </authorList>
    </citation>
    <scope>NUCLEOTIDE SEQUENCE [LARGE SCALE GENOMIC DNA]</scope>
    <source>
        <strain evidence="1 2">199137021</strain>
    </source>
</reference>
<accession>A0AAJ3K3Q2</accession>
<dbReference type="RefSeq" id="WP_059366916.1">
    <property type="nucleotide sequence ID" value="NZ_BBXJ01000001.1"/>
</dbReference>
<gene>
    <name evidence="1" type="ORF">BKG90_04360</name>
</gene>